<dbReference type="OrthoDB" id="126772at2759"/>
<dbReference type="AlphaFoldDB" id="A0A1J1J3B2"/>
<keyword evidence="4" id="KW-1185">Reference proteome</keyword>
<name>A0A1J1J3B2_9DIPT</name>
<sequence>MKILFCFILLVLFIQSVFCEKLPATCGQTNCPHYHRPVCATNGRIRRTFHNQCAVRTFNECSSDEKYNIIRKGQC</sequence>
<organism evidence="3 4">
    <name type="scientific">Clunio marinus</name>
    <dbReference type="NCBI Taxonomy" id="568069"/>
    <lineage>
        <taxon>Eukaryota</taxon>
        <taxon>Metazoa</taxon>
        <taxon>Ecdysozoa</taxon>
        <taxon>Arthropoda</taxon>
        <taxon>Hexapoda</taxon>
        <taxon>Insecta</taxon>
        <taxon>Pterygota</taxon>
        <taxon>Neoptera</taxon>
        <taxon>Endopterygota</taxon>
        <taxon>Diptera</taxon>
        <taxon>Nematocera</taxon>
        <taxon>Chironomoidea</taxon>
        <taxon>Chironomidae</taxon>
        <taxon>Clunio</taxon>
    </lineage>
</organism>
<proteinExistence type="predicted"/>
<dbReference type="Proteomes" id="UP000183832">
    <property type="component" value="Unassembled WGS sequence"/>
</dbReference>
<dbReference type="SUPFAM" id="SSF100895">
    <property type="entry name" value="Kazal-type serine protease inhibitors"/>
    <property type="match status" value="1"/>
</dbReference>
<evidence type="ECO:0000313" key="4">
    <source>
        <dbReference type="Proteomes" id="UP000183832"/>
    </source>
</evidence>
<evidence type="ECO:0000256" key="1">
    <source>
        <dbReference type="SAM" id="SignalP"/>
    </source>
</evidence>
<evidence type="ECO:0000259" key="2">
    <source>
        <dbReference type="PROSITE" id="PS51465"/>
    </source>
</evidence>
<dbReference type="InterPro" id="IPR002350">
    <property type="entry name" value="Kazal_dom"/>
</dbReference>
<evidence type="ECO:0000313" key="3">
    <source>
        <dbReference type="EMBL" id="CRL06925.1"/>
    </source>
</evidence>
<feature type="chain" id="PRO_5012000802" evidence="1">
    <location>
        <begin position="20"/>
        <end position="75"/>
    </location>
</feature>
<feature type="signal peptide" evidence="1">
    <location>
        <begin position="1"/>
        <end position="19"/>
    </location>
</feature>
<dbReference type="InterPro" id="IPR036058">
    <property type="entry name" value="Kazal_dom_sf"/>
</dbReference>
<dbReference type="EMBL" id="CVRI01000067">
    <property type="protein sequence ID" value="CRL06925.1"/>
    <property type="molecule type" value="Genomic_DNA"/>
</dbReference>
<gene>
    <name evidence="3" type="ORF">CLUMA_CG019444</name>
</gene>
<dbReference type="Gene3D" id="3.30.60.30">
    <property type="match status" value="1"/>
</dbReference>
<dbReference type="Pfam" id="PF07648">
    <property type="entry name" value="Kazal_2"/>
    <property type="match status" value="1"/>
</dbReference>
<keyword evidence="1" id="KW-0732">Signal</keyword>
<protein>
    <submittedName>
        <fullName evidence="3">CLUMA_CG019444, isoform A</fullName>
    </submittedName>
</protein>
<accession>A0A1J1J3B2</accession>
<reference evidence="3 4" key="1">
    <citation type="submission" date="2015-04" db="EMBL/GenBank/DDBJ databases">
        <authorList>
            <person name="Syromyatnikov M.Y."/>
            <person name="Popov V.N."/>
        </authorList>
    </citation>
    <scope>NUCLEOTIDE SEQUENCE [LARGE SCALE GENOMIC DNA]</scope>
</reference>
<dbReference type="PROSITE" id="PS51465">
    <property type="entry name" value="KAZAL_2"/>
    <property type="match status" value="1"/>
</dbReference>
<feature type="domain" description="Kazal-like" evidence="2">
    <location>
        <begin position="20"/>
        <end position="75"/>
    </location>
</feature>